<dbReference type="CDD" id="cd07257">
    <property type="entry name" value="THT_oxygenase_C"/>
    <property type="match status" value="1"/>
</dbReference>
<dbReference type="CDD" id="cd07267">
    <property type="entry name" value="THT_Oxygenase_N"/>
    <property type="match status" value="1"/>
</dbReference>
<accession>A0A3M7EAK2</accession>
<dbReference type="AlphaFoldDB" id="A0A3M7EAK2"/>
<dbReference type="SUPFAM" id="SSF54593">
    <property type="entry name" value="Glyoxalase/Bleomycin resistance protein/Dihydroxybiphenyl dioxygenase"/>
    <property type="match status" value="1"/>
</dbReference>
<dbReference type="Pfam" id="PF00903">
    <property type="entry name" value="Glyoxalase"/>
    <property type="match status" value="1"/>
</dbReference>
<feature type="non-terminal residue" evidence="3">
    <location>
        <position position="1"/>
    </location>
</feature>
<dbReference type="InterPro" id="IPR029068">
    <property type="entry name" value="Glyas_Bleomycin-R_OHBP_Dase"/>
</dbReference>
<proteinExistence type="predicted"/>
<dbReference type="GO" id="GO:0046491">
    <property type="term" value="P:L-methylmalonyl-CoA metabolic process"/>
    <property type="evidence" value="ECO:0007669"/>
    <property type="project" value="TreeGrafter"/>
</dbReference>
<protein>
    <recommendedName>
        <fullName evidence="2">VOC domain-containing protein</fullName>
    </recommendedName>
</protein>
<dbReference type="PROSITE" id="PS51819">
    <property type="entry name" value="VOC"/>
    <property type="match status" value="2"/>
</dbReference>
<dbReference type="Proteomes" id="UP000281468">
    <property type="component" value="Unassembled WGS sequence"/>
</dbReference>
<dbReference type="FunFam" id="3.10.180.10:FF:000039">
    <property type="entry name" value="Trihydroxytoluene oxygenase (AFU_orthologue AFUA_8G02470)"/>
    <property type="match status" value="1"/>
</dbReference>
<gene>
    <name evidence="3" type="ORF">D0862_14260</name>
</gene>
<feature type="domain" description="VOC" evidence="2">
    <location>
        <begin position="290"/>
        <end position="425"/>
    </location>
</feature>
<dbReference type="GO" id="GO:0046872">
    <property type="term" value="F:metal ion binding"/>
    <property type="evidence" value="ECO:0007669"/>
    <property type="project" value="UniProtKB-KW"/>
</dbReference>
<dbReference type="EMBL" id="QWIQ01000913">
    <property type="protein sequence ID" value="RMY73622.1"/>
    <property type="molecule type" value="Genomic_DNA"/>
</dbReference>
<evidence type="ECO:0000313" key="3">
    <source>
        <dbReference type="EMBL" id="RMY73622.1"/>
    </source>
</evidence>
<dbReference type="PANTHER" id="PTHR43048">
    <property type="entry name" value="METHYLMALONYL-COA EPIMERASE"/>
    <property type="match status" value="1"/>
</dbReference>
<evidence type="ECO:0000256" key="1">
    <source>
        <dbReference type="ARBA" id="ARBA00022723"/>
    </source>
</evidence>
<dbReference type="InterPro" id="IPR004360">
    <property type="entry name" value="Glyas_Fos-R_dOase_dom"/>
</dbReference>
<comment type="caution">
    <text evidence="3">The sequence shown here is derived from an EMBL/GenBank/DDBJ whole genome shotgun (WGS) entry which is preliminary data.</text>
</comment>
<dbReference type="InterPro" id="IPR037523">
    <property type="entry name" value="VOC_core"/>
</dbReference>
<feature type="domain" description="VOC" evidence="2">
    <location>
        <begin position="139"/>
        <end position="248"/>
    </location>
</feature>
<dbReference type="PANTHER" id="PTHR43048:SF3">
    <property type="entry name" value="METHYLMALONYL-COA EPIMERASE, MITOCHONDRIAL"/>
    <property type="match status" value="1"/>
</dbReference>
<reference evidence="3 4" key="1">
    <citation type="journal article" date="2018" name="BMC Genomics">
        <title>Genomic evidence for intraspecific hybridization in a clonal and extremely halotolerant yeast.</title>
        <authorList>
            <person name="Gostincar C."/>
            <person name="Stajich J.E."/>
            <person name="Zupancic J."/>
            <person name="Zalar P."/>
            <person name="Gunde-Cimerman N."/>
        </authorList>
    </citation>
    <scope>NUCLEOTIDE SEQUENCE [LARGE SCALE GENOMIC DNA]</scope>
    <source>
        <strain evidence="3 4">EXF-171</strain>
    </source>
</reference>
<evidence type="ECO:0000259" key="2">
    <source>
        <dbReference type="PROSITE" id="PS51819"/>
    </source>
</evidence>
<evidence type="ECO:0000313" key="4">
    <source>
        <dbReference type="Proteomes" id="UP000281468"/>
    </source>
</evidence>
<organism evidence="3 4">
    <name type="scientific">Hortaea werneckii</name>
    <name type="common">Black yeast</name>
    <name type="synonym">Cladosporium werneckii</name>
    <dbReference type="NCBI Taxonomy" id="91943"/>
    <lineage>
        <taxon>Eukaryota</taxon>
        <taxon>Fungi</taxon>
        <taxon>Dikarya</taxon>
        <taxon>Ascomycota</taxon>
        <taxon>Pezizomycotina</taxon>
        <taxon>Dothideomycetes</taxon>
        <taxon>Dothideomycetidae</taxon>
        <taxon>Mycosphaerellales</taxon>
        <taxon>Teratosphaeriaceae</taxon>
        <taxon>Hortaea</taxon>
    </lineage>
</organism>
<keyword evidence="1" id="KW-0479">Metal-binding</keyword>
<sequence length="458" mass="51787">KDTQRLEDKQKVDVGPLYSDLHTDFFIVEDRPTSSFVDTQLMEAVLLTQLVHTYRCNRKDMAETQTETIPPQGNSSQWGATRPVTIDANGSFQTPDGEIKPNLGRTVNDIEAIGPESEPLASWQKRNNIDPSKQIKLVKLAHMRYQHPELETITTFLRDFGMHVVKTSEDGEKRWFRGYGPDQYVYYAQKGPKTFLGGTFAVESMADLEKAAALPGASGIEEMTDAPGGGHLVTLRDPEGFPVNVMYGQTPPPQRETDELPQKVILNDETDKPRVRQFNRFRPGPAAVHKLGHYGLCVQQFDAQLEWYTRHFNIVPTDFLYVPMPSEQGKGTDGQQKKDVAVFAHVDRGDDPVDHHSFFMTTNPTSHVHHCSFEVHDYDTQQLGHQWLGKQGYTSVWGIGRHILGSQIFDYWWDTTGNMIEHYADGDLVNKDTPVGWGMAGDESLAVWGPEVPKWFLQ</sequence>
<dbReference type="FunFam" id="3.10.180.10:FF:000034">
    <property type="entry name" value="Glyoxalase/Bleomycin resistance protein/Dihydroxybiphenyl dioxygenase"/>
    <property type="match status" value="1"/>
</dbReference>
<name>A0A3M7EAK2_HORWE</name>
<dbReference type="VEuPathDB" id="FungiDB:BTJ68_01909"/>
<dbReference type="InterPro" id="IPR051785">
    <property type="entry name" value="MMCE/EMCE_epimerase"/>
</dbReference>
<dbReference type="GO" id="GO:0005739">
    <property type="term" value="C:mitochondrion"/>
    <property type="evidence" value="ECO:0007669"/>
    <property type="project" value="TreeGrafter"/>
</dbReference>
<dbReference type="GO" id="GO:0004493">
    <property type="term" value="F:methylmalonyl-CoA epimerase activity"/>
    <property type="evidence" value="ECO:0007669"/>
    <property type="project" value="TreeGrafter"/>
</dbReference>
<dbReference type="Gene3D" id="3.10.180.10">
    <property type="entry name" value="2,3-Dihydroxybiphenyl 1,2-Dioxygenase, domain 1"/>
    <property type="match status" value="2"/>
</dbReference>